<dbReference type="Pfam" id="PF22936">
    <property type="entry name" value="Pol_BBD"/>
    <property type="match status" value="1"/>
</dbReference>
<dbReference type="Proteomes" id="UP000596660">
    <property type="component" value="Unplaced"/>
</dbReference>
<reference evidence="3" key="1">
    <citation type="journal article" date="2017" name="Nature">
        <title>The genome of Chenopodium quinoa.</title>
        <authorList>
            <person name="Jarvis D.E."/>
            <person name="Ho Y.S."/>
            <person name="Lightfoot D.J."/>
            <person name="Schmoeckel S.M."/>
            <person name="Li B."/>
            <person name="Borm T.J.A."/>
            <person name="Ohyanagi H."/>
            <person name="Mineta K."/>
            <person name="Michell C.T."/>
            <person name="Saber N."/>
            <person name="Kharbatia N.M."/>
            <person name="Rupper R.R."/>
            <person name="Sharp A.R."/>
            <person name="Dally N."/>
            <person name="Boughton B.A."/>
            <person name="Woo Y.H."/>
            <person name="Gao G."/>
            <person name="Schijlen E.G.W.M."/>
            <person name="Guo X."/>
            <person name="Momin A.A."/>
            <person name="Negrao S."/>
            <person name="Al-Babili S."/>
            <person name="Gehring C."/>
            <person name="Roessner U."/>
            <person name="Jung C."/>
            <person name="Murphy K."/>
            <person name="Arold S.T."/>
            <person name="Gojobori T."/>
            <person name="van der Linden C.G."/>
            <person name="van Loo E.N."/>
            <person name="Jellen E.N."/>
            <person name="Maughan P.J."/>
            <person name="Tester M."/>
        </authorList>
    </citation>
    <scope>NUCLEOTIDE SEQUENCE [LARGE SCALE GENOMIC DNA]</scope>
    <source>
        <strain evidence="3">cv. PI 614886</strain>
    </source>
</reference>
<dbReference type="Gramene" id="AUR62042097-RA">
    <property type="protein sequence ID" value="AUR62042097-RA:cds"/>
    <property type="gene ID" value="AUR62042097"/>
</dbReference>
<dbReference type="Pfam" id="PF14223">
    <property type="entry name" value="Retrotran_gag_2"/>
    <property type="match status" value="1"/>
</dbReference>
<organism evidence="3 4">
    <name type="scientific">Chenopodium quinoa</name>
    <name type="common">Quinoa</name>
    <dbReference type="NCBI Taxonomy" id="63459"/>
    <lineage>
        <taxon>Eukaryota</taxon>
        <taxon>Viridiplantae</taxon>
        <taxon>Streptophyta</taxon>
        <taxon>Embryophyta</taxon>
        <taxon>Tracheophyta</taxon>
        <taxon>Spermatophyta</taxon>
        <taxon>Magnoliopsida</taxon>
        <taxon>eudicotyledons</taxon>
        <taxon>Gunneridae</taxon>
        <taxon>Pentapetalae</taxon>
        <taxon>Caryophyllales</taxon>
        <taxon>Chenopodiaceae</taxon>
        <taxon>Chenopodioideae</taxon>
        <taxon>Atripliceae</taxon>
        <taxon>Chenopodium</taxon>
    </lineage>
</organism>
<dbReference type="PANTHER" id="PTHR47592:SF31">
    <property type="entry name" value="ZINC FINGER, CCHC-TYPE-RELATED"/>
    <property type="match status" value="1"/>
</dbReference>
<feature type="region of interest" description="Disordered" evidence="1">
    <location>
        <begin position="80"/>
        <end position="125"/>
    </location>
</feature>
<proteinExistence type="predicted"/>
<feature type="compositionally biased region" description="Basic and acidic residues" evidence="1">
    <location>
        <begin position="108"/>
        <end position="125"/>
    </location>
</feature>
<evidence type="ECO:0000313" key="3">
    <source>
        <dbReference type="EnsemblPlants" id="AUR62042097-RA:cds"/>
    </source>
</evidence>
<keyword evidence="4" id="KW-1185">Reference proteome</keyword>
<dbReference type="OMA" id="DEGYCNT"/>
<dbReference type="InterPro" id="IPR054722">
    <property type="entry name" value="PolX-like_BBD"/>
</dbReference>
<feature type="domain" description="Retrovirus-related Pol polyprotein from transposon TNT 1-94-like beta-barrel" evidence="2">
    <location>
        <begin position="151"/>
        <end position="231"/>
    </location>
</feature>
<accession>A0A803N8D2</accession>
<sequence>MGLKYRESKTLSDHLNDFHGILQQLLDMGIKFDDEIQGLILVGTHPDSWDTFRMTLCNSAPQGKITLDLDKVGILNEEMRNKSHGVSSSSDEAYVANNRRRSKIKAPSGRDKSRSKSHQDGDDRAATATDDDLIIIHDESSVNLARYETSWVIVSGASLHVTSRKEFFTFNTPGDFGVLKMGNDGLAQVVGVGDICLITDIGEKLVLKNVRHVLDIRLHLISKGKLDDEGYCNTFHSGQWMLTKGNLVLDRGKKHTSLYLLQATIFTNSGSIEEQPDPVRRSIRDRRPSIRYPSFNYVLLTDGGEHESFEEAMDSDDKQH</sequence>
<evidence type="ECO:0000313" key="4">
    <source>
        <dbReference type="Proteomes" id="UP000596660"/>
    </source>
</evidence>
<reference evidence="3" key="2">
    <citation type="submission" date="2021-03" db="UniProtKB">
        <authorList>
            <consortium name="EnsemblPlants"/>
        </authorList>
    </citation>
    <scope>IDENTIFICATION</scope>
</reference>
<dbReference type="EnsemblPlants" id="AUR62042097-RA">
    <property type="protein sequence ID" value="AUR62042097-RA:cds"/>
    <property type="gene ID" value="AUR62042097"/>
</dbReference>
<protein>
    <recommendedName>
        <fullName evidence="2">Retrovirus-related Pol polyprotein from transposon TNT 1-94-like beta-barrel domain-containing protein</fullName>
    </recommendedName>
</protein>
<name>A0A803N8D2_CHEQI</name>
<evidence type="ECO:0000256" key="1">
    <source>
        <dbReference type="SAM" id="MobiDB-lite"/>
    </source>
</evidence>
<dbReference type="AlphaFoldDB" id="A0A803N8D2"/>
<evidence type="ECO:0000259" key="2">
    <source>
        <dbReference type="Pfam" id="PF22936"/>
    </source>
</evidence>
<dbReference type="PANTHER" id="PTHR47592">
    <property type="entry name" value="PBF68 PROTEIN"/>
    <property type="match status" value="1"/>
</dbReference>